<dbReference type="Gene3D" id="1.20.1530.20">
    <property type="match status" value="1"/>
</dbReference>
<organism evidence="11 12">
    <name type="scientific">Fulvivirga kasyanovii</name>
    <dbReference type="NCBI Taxonomy" id="396812"/>
    <lineage>
        <taxon>Bacteria</taxon>
        <taxon>Pseudomonadati</taxon>
        <taxon>Bacteroidota</taxon>
        <taxon>Cytophagia</taxon>
        <taxon>Cytophagales</taxon>
        <taxon>Fulvivirgaceae</taxon>
        <taxon>Fulvivirga</taxon>
    </lineage>
</organism>
<protein>
    <submittedName>
        <fullName evidence="11">Cation:proton antiporter</fullName>
    </submittedName>
</protein>
<keyword evidence="7 9" id="KW-0472">Membrane</keyword>
<dbReference type="InterPro" id="IPR038770">
    <property type="entry name" value="Na+/solute_symporter_sf"/>
</dbReference>
<evidence type="ECO:0000256" key="2">
    <source>
        <dbReference type="ARBA" id="ARBA00022448"/>
    </source>
</evidence>
<proteinExistence type="predicted"/>
<evidence type="ECO:0000256" key="9">
    <source>
        <dbReference type="SAM" id="Phobius"/>
    </source>
</evidence>
<feature type="transmembrane region" description="Helical" evidence="9">
    <location>
        <begin position="68"/>
        <end position="90"/>
    </location>
</feature>
<evidence type="ECO:0000256" key="4">
    <source>
        <dbReference type="ARBA" id="ARBA00022692"/>
    </source>
</evidence>
<accession>A0ABW9RYY7</accession>
<gene>
    <name evidence="11" type="ORF">E1163_26340</name>
</gene>
<reference evidence="11 12" key="1">
    <citation type="submission" date="2019-02" db="EMBL/GenBank/DDBJ databases">
        <authorList>
            <person name="Goldberg S.R."/>
            <person name="Haltli B.A."/>
            <person name="Correa H."/>
            <person name="Russell K.G."/>
        </authorList>
    </citation>
    <scope>NUCLEOTIDE SEQUENCE [LARGE SCALE GENOMIC DNA]</scope>
    <source>
        <strain evidence="11 12">JCM 16186</strain>
    </source>
</reference>
<feature type="transmembrane region" description="Helical" evidence="9">
    <location>
        <begin position="369"/>
        <end position="388"/>
    </location>
</feature>
<feature type="transmembrane region" description="Helical" evidence="9">
    <location>
        <begin position="15"/>
        <end position="36"/>
    </location>
</feature>
<dbReference type="PANTHER" id="PTHR43562:SF4">
    <property type="entry name" value="NA(+)_H(+) ANTIPORTER NHAS5"/>
    <property type="match status" value="1"/>
</dbReference>
<feature type="region of interest" description="Disordered" evidence="8">
    <location>
        <begin position="678"/>
        <end position="702"/>
    </location>
</feature>
<keyword evidence="5 9" id="KW-1133">Transmembrane helix</keyword>
<feature type="transmembrane region" description="Helical" evidence="9">
    <location>
        <begin position="341"/>
        <end position="363"/>
    </location>
</feature>
<evidence type="ECO:0000256" key="5">
    <source>
        <dbReference type="ARBA" id="ARBA00022989"/>
    </source>
</evidence>
<name>A0ABW9RYY7_9BACT</name>
<feature type="transmembrane region" description="Helical" evidence="9">
    <location>
        <begin position="301"/>
        <end position="320"/>
    </location>
</feature>
<keyword evidence="2" id="KW-0813">Transport</keyword>
<evidence type="ECO:0000259" key="10">
    <source>
        <dbReference type="Pfam" id="PF00999"/>
    </source>
</evidence>
<comment type="caution">
    <text evidence="11">The sequence shown here is derived from an EMBL/GenBank/DDBJ whole genome shotgun (WGS) entry which is preliminary data.</text>
</comment>
<evidence type="ECO:0000256" key="8">
    <source>
        <dbReference type="SAM" id="MobiDB-lite"/>
    </source>
</evidence>
<dbReference type="InterPro" id="IPR006153">
    <property type="entry name" value="Cation/H_exchanger_TM"/>
</dbReference>
<evidence type="ECO:0000313" key="12">
    <source>
        <dbReference type="Proteomes" id="UP000798808"/>
    </source>
</evidence>
<feature type="transmembrane region" description="Helical" evidence="9">
    <location>
        <begin position="128"/>
        <end position="147"/>
    </location>
</feature>
<dbReference type="SUPFAM" id="SSF52402">
    <property type="entry name" value="Adenine nucleotide alpha hydrolases-like"/>
    <property type="match status" value="1"/>
</dbReference>
<dbReference type="Pfam" id="PF00999">
    <property type="entry name" value="Na_H_Exchanger"/>
    <property type="match status" value="1"/>
</dbReference>
<feature type="transmembrane region" description="Helical" evidence="9">
    <location>
        <begin position="192"/>
        <end position="214"/>
    </location>
</feature>
<feature type="transmembrane region" description="Helical" evidence="9">
    <location>
        <begin position="277"/>
        <end position="295"/>
    </location>
</feature>
<feature type="transmembrane region" description="Helical" evidence="9">
    <location>
        <begin position="226"/>
        <end position="242"/>
    </location>
</feature>
<dbReference type="EMBL" id="SMLW01000665">
    <property type="protein sequence ID" value="MTI28504.1"/>
    <property type="molecule type" value="Genomic_DNA"/>
</dbReference>
<dbReference type="Proteomes" id="UP000798808">
    <property type="component" value="Unassembled WGS sequence"/>
</dbReference>
<feature type="domain" description="Cation/H+ exchanger transmembrane" evidence="10">
    <location>
        <begin position="27"/>
        <end position="389"/>
    </location>
</feature>
<dbReference type="PANTHER" id="PTHR43562">
    <property type="entry name" value="NAPA-TYPE SODIUM/HYDROGEN ANTIPORTER"/>
    <property type="match status" value="1"/>
</dbReference>
<feature type="transmembrane region" description="Helical" evidence="9">
    <location>
        <begin position="159"/>
        <end position="180"/>
    </location>
</feature>
<evidence type="ECO:0000256" key="6">
    <source>
        <dbReference type="ARBA" id="ARBA00023065"/>
    </source>
</evidence>
<feature type="transmembrane region" description="Helical" evidence="9">
    <location>
        <begin position="102"/>
        <end position="122"/>
    </location>
</feature>
<keyword evidence="12" id="KW-1185">Reference proteome</keyword>
<keyword evidence="3" id="KW-0050">Antiport</keyword>
<keyword evidence="4 9" id="KW-0812">Transmembrane</keyword>
<evidence type="ECO:0000313" key="11">
    <source>
        <dbReference type="EMBL" id="MTI28504.1"/>
    </source>
</evidence>
<comment type="subcellular location">
    <subcellularLocation>
        <location evidence="1">Membrane</location>
        <topology evidence="1">Multi-pass membrane protein</topology>
    </subcellularLocation>
</comment>
<dbReference type="RefSeq" id="WP_155176095.1">
    <property type="nucleotide sequence ID" value="NZ_BAAAFL010000053.1"/>
</dbReference>
<evidence type="ECO:0000256" key="3">
    <source>
        <dbReference type="ARBA" id="ARBA00022449"/>
    </source>
</evidence>
<sequence length="702" mass="77957">MGVFDHLLQEFELPLTGAVPIFSLILFIILLSPILLKKIKVPGIIGLIISGVIIGPNGLNILEQNSAVNLFSTIGLLYIMFIAGIELDIYEFKRNKYKSLGFGFFTFIIPLSLGIPVCHYLLGYNWTASLLIASMFATHTLVSYPIVAKFGISRNQAVAVTVGGTILTDTAVLILLAVIIGSVEGGLNPQFWLNLIISLAIFLSIIFFIIPKIAKWFFLHLGEDKTSHYVLILSLVFLSAFLAEISGVEPIIGAFMAGLALNRLIPHSSTLMNRLEFVGNAIFIPFFLISVGMLVDLKILFQGSTAIIVAVTLSIVALVGKYGAALVTQKIYKYSASQRKLIFGLSSAHAAATLAVILVGYRANIIDENILNGTVILILITCVVASFATESASKKIFHEQRIMKSEETEPLVHEENIIIPIANFDNLETLVDLVVLLKSKQRPSVMHILSVVKYDDEAEKNMQKIKRDLNYFVRYAAASETNLKTVVTFDVNSANGIIRISREIMADIFVMGWPKTRTFLSRVFNHTIESIINSTDKTILFCNIHGTLNTTRQIKVLCPTQSELEPGFQQWLTKVRLLSSELRAKLLFFCNGQTQAAINGLIKKKSPPVSYSSFVDMKDFLVLSKDINADDLFIVISSREGGVSYQPELKHVPKKLNKYFTDLNLILIYPATKSDEADRVQEYKSPNVSSENHEQMETMEQT</sequence>
<keyword evidence="6" id="KW-0406">Ion transport</keyword>
<evidence type="ECO:0000256" key="1">
    <source>
        <dbReference type="ARBA" id="ARBA00004141"/>
    </source>
</evidence>
<evidence type="ECO:0000256" key="7">
    <source>
        <dbReference type="ARBA" id="ARBA00023136"/>
    </source>
</evidence>
<feature type="transmembrane region" description="Helical" evidence="9">
    <location>
        <begin position="43"/>
        <end position="62"/>
    </location>
</feature>